<feature type="region of interest" description="Disordered" evidence="5">
    <location>
        <begin position="196"/>
        <end position="219"/>
    </location>
</feature>
<comment type="similarity">
    <text evidence="1 4">Belongs to the SurE nucleotidase family.</text>
</comment>
<evidence type="ECO:0000256" key="4">
    <source>
        <dbReference type="HAMAP-Rule" id="MF_00060"/>
    </source>
</evidence>
<protein>
    <recommendedName>
        <fullName evidence="4">5'-nucleotidase SurE</fullName>
        <ecNumber evidence="4">3.1.3.5</ecNumber>
    </recommendedName>
    <alternativeName>
        <fullName evidence="4">Nucleoside 5'-monophosphate phosphohydrolase</fullName>
    </alternativeName>
</protein>
<dbReference type="GO" id="GO:0005737">
    <property type="term" value="C:cytoplasm"/>
    <property type="evidence" value="ECO:0007669"/>
    <property type="project" value="UniProtKB-SubCell"/>
</dbReference>
<dbReference type="Pfam" id="PF01975">
    <property type="entry name" value="SurE"/>
    <property type="match status" value="1"/>
</dbReference>
<dbReference type="RefSeq" id="WP_058581051.1">
    <property type="nucleotide sequence ID" value="NZ_LOPU01000018.1"/>
</dbReference>
<comment type="subcellular location">
    <subcellularLocation>
        <location evidence="4">Cytoplasm</location>
    </subcellularLocation>
</comment>
<keyword evidence="8" id="KW-1185">Reference proteome</keyword>
<evidence type="ECO:0000256" key="3">
    <source>
        <dbReference type="ARBA" id="ARBA00022801"/>
    </source>
</evidence>
<keyword evidence="3 4" id="KW-0378">Hydrolase</keyword>
<comment type="catalytic activity">
    <reaction evidence="4">
        <text>a ribonucleoside 5'-phosphate + H2O = a ribonucleoside + phosphate</text>
        <dbReference type="Rhea" id="RHEA:12484"/>
        <dbReference type="ChEBI" id="CHEBI:15377"/>
        <dbReference type="ChEBI" id="CHEBI:18254"/>
        <dbReference type="ChEBI" id="CHEBI:43474"/>
        <dbReference type="ChEBI" id="CHEBI:58043"/>
        <dbReference type="EC" id="3.1.3.5"/>
    </reaction>
</comment>
<feature type="binding site" evidence="4">
    <location>
        <position position="91"/>
    </location>
    <ligand>
        <name>a divalent metal cation</name>
        <dbReference type="ChEBI" id="CHEBI:60240"/>
    </ligand>
</feature>
<dbReference type="EC" id="3.1.3.5" evidence="4"/>
<feature type="binding site" evidence="4">
    <location>
        <position position="11"/>
    </location>
    <ligand>
        <name>a divalent metal cation</name>
        <dbReference type="ChEBI" id="CHEBI:60240"/>
    </ligand>
</feature>
<dbReference type="AlphaFoldDB" id="A0A0W1R933"/>
<evidence type="ECO:0000256" key="5">
    <source>
        <dbReference type="SAM" id="MobiDB-lite"/>
    </source>
</evidence>
<dbReference type="HAMAP" id="MF_00060">
    <property type="entry name" value="SurE"/>
    <property type="match status" value="1"/>
</dbReference>
<comment type="cofactor">
    <cofactor evidence="4">
        <name>a divalent metal cation</name>
        <dbReference type="ChEBI" id="CHEBI:60240"/>
    </cofactor>
    <text evidence="4">Binds 1 divalent metal cation per subunit.</text>
</comment>
<feature type="compositionally biased region" description="Basic and acidic residues" evidence="5">
    <location>
        <begin position="242"/>
        <end position="256"/>
    </location>
</feature>
<dbReference type="PANTHER" id="PTHR30457">
    <property type="entry name" value="5'-NUCLEOTIDASE SURE"/>
    <property type="match status" value="1"/>
</dbReference>
<dbReference type="NCBIfam" id="TIGR00087">
    <property type="entry name" value="surE"/>
    <property type="match status" value="1"/>
</dbReference>
<comment type="function">
    <text evidence="4">Nucleotidase that shows phosphatase activity on nucleoside 5'-monophosphates.</text>
</comment>
<comment type="caution">
    <text evidence="7">The sequence shown here is derived from an EMBL/GenBank/DDBJ whole genome shotgun (WGS) entry which is preliminary data.</text>
</comment>
<dbReference type="SUPFAM" id="SSF64167">
    <property type="entry name" value="SurE-like"/>
    <property type="match status" value="1"/>
</dbReference>
<dbReference type="GO" id="GO:0046872">
    <property type="term" value="F:metal ion binding"/>
    <property type="evidence" value="ECO:0007669"/>
    <property type="project" value="UniProtKB-UniRule"/>
</dbReference>
<dbReference type="PANTHER" id="PTHR30457:SF0">
    <property type="entry name" value="PHOSPHATASE, PUTATIVE (AFU_ORTHOLOGUE AFUA_4G01070)-RELATED"/>
    <property type="match status" value="1"/>
</dbReference>
<proteinExistence type="inferred from homology"/>
<feature type="domain" description="Survival protein SurE-like phosphatase/nucleotidase" evidence="6">
    <location>
        <begin position="6"/>
        <end position="177"/>
    </location>
</feature>
<keyword evidence="4" id="KW-0963">Cytoplasm</keyword>
<dbReference type="InterPro" id="IPR030048">
    <property type="entry name" value="SurE"/>
</dbReference>
<dbReference type="OrthoDB" id="26873at2157"/>
<dbReference type="InterPro" id="IPR036523">
    <property type="entry name" value="SurE-like_sf"/>
</dbReference>
<dbReference type="Proteomes" id="UP000054387">
    <property type="component" value="Unassembled WGS sequence"/>
</dbReference>
<gene>
    <name evidence="4" type="primary">surE</name>
    <name evidence="7" type="ORF">AUR64_08625</name>
</gene>
<evidence type="ECO:0000259" key="6">
    <source>
        <dbReference type="Pfam" id="PF01975"/>
    </source>
</evidence>
<accession>A0A0W1R933</accession>
<evidence type="ECO:0000313" key="7">
    <source>
        <dbReference type="EMBL" id="KTG09696.1"/>
    </source>
</evidence>
<dbReference type="EMBL" id="LOPU01000018">
    <property type="protein sequence ID" value="KTG09696.1"/>
    <property type="molecule type" value="Genomic_DNA"/>
</dbReference>
<feature type="binding site" evidence="4">
    <location>
        <position position="42"/>
    </location>
    <ligand>
        <name>a divalent metal cation</name>
        <dbReference type="ChEBI" id="CHEBI:60240"/>
    </ligand>
</feature>
<evidence type="ECO:0000256" key="2">
    <source>
        <dbReference type="ARBA" id="ARBA00022723"/>
    </source>
</evidence>
<sequence>MQTPRVLLTNDDGIDAPGIEALYRELDAVADVTVIAPDENQSGMGRTRNGAVTLRDHEWGYRLAGTPADCVAFGLGGGLDTEFDIVVSGINDSPNLGNYVVGRSGTVGAGIEASFLGTPAIAVSAYHSEDFHCHPGEEYEFVRPAVVARDLLEQVWETEVFDDVDLLNVNAPVDIDAPPLRLTHVLADYAQSVEEAEPAAADGGEPSDTVDAAESETTDREVRLVDQTWPHVVGFGNPMPGIDEHRERYPEDSDRRAVVDGAVSVSPLSMTHDYVETPELDAVVESVASSLAE</sequence>
<dbReference type="Gene3D" id="3.40.1210.10">
    <property type="entry name" value="Survival protein SurE-like phosphatase/nucleotidase"/>
    <property type="match status" value="1"/>
</dbReference>
<feature type="binding site" evidence="4">
    <location>
        <position position="12"/>
    </location>
    <ligand>
        <name>a divalent metal cation</name>
        <dbReference type="ChEBI" id="CHEBI:60240"/>
    </ligand>
</feature>
<dbReference type="InterPro" id="IPR002828">
    <property type="entry name" value="SurE-like_Pase/nucleotidase"/>
</dbReference>
<keyword evidence="2 4" id="KW-0479">Metal-binding</keyword>
<organism evidence="7 8">
    <name type="scientific">Haloprofundus marisrubri</name>
    <dbReference type="NCBI Taxonomy" id="1514971"/>
    <lineage>
        <taxon>Archaea</taxon>
        <taxon>Methanobacteriati</taxon>
        <taxon>Methanobacteriota</taxon>
        <taxon>Stenosarchaea group</taxon>
        <taxon>Halobacteria</taxon>
        <taxon>Halobacteriales</taxon>
        <taxon>Haloferacaceae</taxon>
        <taxon>Haloprofundus</taxon>
    </lineage>
</organism>
<dbReference type="GO" id="GO:0000166">
    <property type="term" value="F:nucleotide binding"/>
    <property type="evidence" value="ECO:0007669"/>
    <property type="project" value="UniProtKB-KW"/>
</dbReference>
<dbReference type="GO" id="GO:0008253">
    <property type="term" value="F:5'-nucleotidase activity"/>
    <property type="evidence" value="ECO:0007669"/>
    <property type="project" value="UniProtKB-UniRule"/>
</dbReference>
<reference evidence="7 8" key="1">
    <citation type="submission" date="2015-12" db="EMBL/GenBank/DDBJ databases">
        <title>Haloprofundus marisrubri gen. nov., sp. nov., an extremely halophilic archaeon isolated from the Discovery deep brine-seawater interface in the Red Sea.</title>
        <authorList>
            <person name="Zhang G."/>
            <person name="Stingl U."/>
            <person name="Rashid M."/>
        </authorList>
    </citation>
    <scope>NUCLEOTIDE SEQUENCE [LARGE SCALE GENOMIC DNA]</scope>
    <source>
        <strain evidence="7 8">SB9</strain>
    </source>
</reference>
<evidence type="ECO:0000313" key="8">
    <source>
        <dbReference type="Proteomes" id="UP000054387"/>
    </source>
</evidence>
<feature type="region of interest" description="Disordered" evidence="5">
    <location>
        <begin position="235"/>
        <end position="256"/>
    </location>
</feature>
<name>A0A0W1R933_9EURY</name>
<evidence type="ECO:0000256" key="1">
    <source>
        <dbReference type="ARBA" id="ARBA00011062"/>
    </source>
</evidence>
<keyword evidence="4" id="KW-0547">Nucleotide-binding</keyword>
<dbReference type="STRING" id="1514971.AUR64_08625"/>